<proteinExistence type="predicted"/>
<accession>A0A4P6L442</accession>
<organism evidence="1 2">
    <name type="scientific">Pseudoduganella lutea</name>
    <dbReference type="NCBI Taxonomy" id="321985"/>
    <lineage>
        <taxon>Bacteria</taxon>
        <taxon>Pseudomonadati</taxon>
        <taxon>Pseudomonadota</taxon>
        <taxon>Betaproteobacteria</taxon>
        <taxon>Burkholderiales</taxon>
        <taxon>Oxalobacteraceae</taxon>
        <taxon>Telluria group</taxon>
        <taxon>Pseudoduganella</taxon>
    </lineage>
</organism>
<dbReference type="AlphaFoldDB" id="A0A4P6L442"/>
<keyword evidence="2" id="KW-1185">Reference proteome</keyword>
<evidence type="ECO:0000313" key="1">
    <source>
        <dbReference type="EMBL" id="QBE66341.1"/>
    </source>
</evidence>
<dbReference type="EMBL" id="CP035913">
    <property type="protein sequence ID" value="QBE66341.1"/>
    <property type="molecule type" value="Genomic_DNA"/>
</dbReference>
<protein>
    <submittedName>
        <fullName evidence="1">Uncharacterized protein</fullName>
    </submittedName>
</protein>
<evidence type="ECO:0000313" key="2">
    <source>
        <dbReference type="Proteomes" id="UP000290637"/>
    </source>
</evidence>
<sequence>MYELSIELRDDGTIAITQPAGIEEPSVVLVAPEQVAIVVDWLNEAAARAMTKGVMPASRSGNG</sequence>
<dbReference type="Proteomes" id="UP000290637">
    <property type="component" value="Chromosome"/>
</dbReference>
<dbReference type="KEGG" id="plue:EWM63_27990"/>
<reference evidence="1 2" key="1">
    <citation type="submission" date="2019-02" db="EMBL/GenBank/DDBJ databases">
        <title>Draft Genome Sequences of Six Type Strains of the Genus Massilia.</title>
        <authorList>
            <person name="Miess H."/>
            <person name="Frediansyhah A."/>
            <person name="Gross H."/>
        </authorList>
    </citation>
    <scope>NUCLEOTIDE SEQUENCE [LARGE SCALE GENOMIC DNA]</scope>
    <source>
        <strain evidence="1 2">DSM 17473</strain>
    </source>
</reference>
<gene>
    <name evidence="1" type="ORF">EWM63_27990</name>
</gene>
<name>A0A4P6L442_9BURK</name>